<dbReference type="Gene3D" id="3.40.50.300">
    <property type="entry name" value="P-loop containing nucleotide triphosphate hydrolases"/>
    <property type="match status" value="1"/>
</dbReference>
<keyword evidence="1" id="KW-0175">Coiled coil</keyword>
<sequence>MLRQLQSSNERFKSITFKPGRNILIAEKTERSTDTDSRNGAGKSSLIEILHFLLGMRDLRGSVLKNSALQADTFTLRLDWPTATERVTVSRSLSKRSRVLLEPNVAAESALLETAGNATIPEWVAAIGRDLYAFPEEHGGVSARTLLSLYIRRISQRALDDPVRTYPTQSIADATTNAAYLLGLDWRLAAEYKQLAGRESLRRKLREAMKDPAFGLVVGTVSELRGQVASASVRTRDLEKQVAAFQVVPEYELLQFRADEIDARIRRMRTEDAADRRNLQDLRDSLRDEHEPDVSYLHRAYQELGVVLPDALLRHYDDVQAFHESVLSNRRSYLEEEITSTESRLEERQEERERLGSEQASLLRTLHDGGALDAFTGLQEQLSVARSELQTVTDRFETAKQLEATQAEIKFERSKLQQEISRDLVERESHITDINILFQRFTTALYGPGRDAYVDITALDTSLHISPHIGGENSQGIGKMVIFCFDLTCAVLAHRNGRGPDFLVHDSHLFDGVDERQVGEALKLAATVCGEEGIQYIATMNSDDLAKATPFDPSVRDDIIEPRLTDAYDDGGLFGFHFE</sequence>
<dbReference type="SUPFAM" id="SSF52540">
    <property type="entry name" value="P-loop containing nucleoside triphosphate hydrolases"/>
    <property type="match status" value="1"/>
</dbReference>
<dbReference type="EMBL" id="CP001706">
    <property type="protein sequence ID" value="ACV08652.1"/>
    <property type="molecule type" value="Genomic_DNA"/>
</dbReference>
<feature type="domain" description="ABC-three component systems C-terminal" evidence="3">
    <location>
        <begin position="277"/>
        <end position="403"/>
    </location>
</feature>
<reference evidence="4 5" key="1">
    <citation type="journal article" date="2009" name="Stand. Genomic Sci.">
        <title>Complete genome sequence of Jonesia denitrificans type strain (Prevot 55134).</title>
        <authorList>
            <person name="Pukall R."/>
            <person name="Gehrich-Schroter G."/>
            <person name="Lapidus A."/>
            <person name="Nolan M."/>
            <person name="Glavina Del Rio T."/>
            <person name="Lucas S."/>
            <person name="Chen F."/>
            <person name="Tice H."/>
            <person name="Pitluck S."/>
            <person name="Cheng J.F."/>
            <person name="Copeland A."/>
            <person name="Saunders E."/>
            <person name="Brettin T."/>
            <person name="Detter J.C."/>
            <person name="Bruce D."/>
            <person name="Goodwin L."/>
            <person name="Pati A."/>
            <person name="Ivanova N."/>
            <person name="Mavromatis K."/>
            <person name="Ovchinnikova G."/>
            <person name="Chen A."/>
            <person name="Palaniappan K."/>
            <person name="Land M."/>
            <person name="Hauser L."/>
            <person name="Chang Y.J."/>
            <person name="Jeffries C.D."/>
            <person name="Chain P."/>
            <person name="Goker M."/>
            <person name="Bristow J."/>
            <person name="Eisen J.A."/>
            <person name="Markowitz V."/>
            <person name="Hugenholtz P."/>
            <person name="Kyrpides N.C."/>
            <person name="Klenk H.P."/>
            <person name="Han C."/>
        </authorList>
    </citation>
    <scope>NUCLEOTIDE SEQUENCE [LARGE SCALE GENOMIC DNA]</scope>
    <source>
        <strain evidence="5">ATCC 14870 / DSM 20603 / BCRC 15368 / CIP 55.134 / JCM 11481 / NBRC 15587 / NCTC 10816 / Prevot 55134</strain>
    </source>
</reference>
<dbReference type="Proteomes" id="UP000000628">
    <property type="component" value="Chromosome"/>
</dbReference>
<keyword evidence="5" id="KW-1185">Reference proteome</keyword>
<protein>
    <submittedName>
        <fullName evidence="4">Uncharacterized protein</fullName>
    </submittedName>
</protein>
<dbReference type="RefSeq" id="WP_015771280.1">
    <property type="nucleotide sequence ID" value="NC_013174.1"/>
</dbReference>
<evidence type="ECO:0000256" key="1">
    <source>
        <dbReference type="SAM" id="Coils"/>
    </source>
</evidence>
<dbReference type="AlphaFoldDB" id="C7R3B6"/>
<dbReference type="STRING" id="471856.Jden_0996"/>
<evidence type="ECO:0000259" key="2">
    <source>
        <dbReference type="Pfam" id="PF10088"/>
    </source>
</evidence>
<organism evidence="4 5">
    <name type="scientific">Jonesia denitrificans (strain ATCC 14870 / DSM 20603 / BCRC 15368 / CIP 55.134 / JCM 11481 / NBRC 15587 / NCTC 10816 / Prevot 55134)</name>
    <name type="common">Listeria denitrificans</name>
    <dbReference type="NCBI Taxonomy" id="471856"/>
    <lineage>
        <taxon>Bacteria</taxon>
        <taxon>Bacillati</taxon>
        <taxon>Actinomycetota</taxon>
        <taxon>Actinomycetes</taxon>
        <taxon>Micrococcales</taxon>
        <taxon>Jonesiaceae</taxon>
        <taxon>Jonesia</taxon>
    </lineage>
</organism>
<feature type="domain" description="DUF2326" evidence="2">
    <location>
        <begin position="442"/>
        <end position="578"/>
    </location>
</feature>
<feature type="coiled-coil region" evidence="1">
    <location>
        <begin position="331"/>
        <end position="358"/>
    </location>
</feature>
<name>C7R3B6_JONDD</name>
<evidence type="ECO:0000259" key="3">
    <source>
        <dbReference type="Pfam" id="PF20275"/>
    </source>
</evidence>
<dbReference type="InterPro" id="IPR018760">
    <property type="entry name" value="DUF2326"/>
</dbReference>
<dbReference type="KEGG" id="jde:Jden_0996"/>
<dbReference type="Pfam" id="PF10088">
    <property type="entry name" value="DUF2326"/>
    <property type="match status" value="1"/>
</dbReference>
<proteinExistence type="predicted"/>
<dbReference type="eggNOG" id="COG5293">
    <property type="taxonomic scope" value="Bacteria"/>
</dbReference>
<dbReference type="Pfam" id="PF20275">
    <property type="entry name" value="CTD10"/>
    <property type="match status" value="1"/>
</dbReference>
<evidence type="ECO:0000313" key="4">
    <source>
        <dbReference type="EMBL" id="ACV08652.1"/>
    </source>
</evidence>
<dbReference type="OrthoDB" id="7314834at2"/>
<dbReference type="InterPro" id="IPR027417">
    <property type="entry name" value="P-loop_NTPase"/>
</dbReference>
<dbReference type="HOGENOM" id="CLU_033310_0_0_11"/>
<evidence type="ECO:0000313" key="5">
    <source>
        <dbReference type="Proteomes" id="UP000000628"/>
    </source>
</evidence>
<gene>
    <name evidence="4" type="ordered locus">Jden_0996</name>
</gene>
<accession>C7R3B6</accession>
<dbReference type="InterPro" id="IPR046919">
    <property type="entry name" value="ABC-3C_CTD10"/>
</dbReference>